<gene>
    <name evidence="2" type="ORF">B0T22DRAFT_446974</name>
</gene>
<organism evidence="2 3">
    <name type="scientific">Podospora appendiculata</name>
    <dbReference type="NCBI Taxonomy" id="314037"/>
    <lineage>
        <taxon>Eukaryota</taxon>
        <taxon>Fungi</taxon>
        <taxon>Dikarya</taxon>
        <taxon>Ascomycota</taxon>
        <taxon>Pezizomycotina</taxon>
        <taxon>Sordariomycetes</taxon>
        <taxon>Sordariomycetidae</taxon>
        <taxon>Sordariales</taxon>
        <taxon>Podosporaceae</taxon>
        <taxon>Podospora</taxon>
    </lineage>
</organism>
<accession>A0AAE0XFL2</accession>
<dbReference type="AlphaFoldDB" id="A0AAE0XFL2"/>
<name>A0AAE0XFL2_9PEZI</name>
<dbReference type="Proteomes" id="UP001270362">
    <property type="component" value="Unassembled WGS sequence"/>
</dbReference>
<dbReference type="EMBL" id="JAULSO010000001">
    <property type="protein sequence ID" value="KAK3692310.1"/>
    <property type="molecule type" value="Genomic_DNA"/>
</dbReference>
<comment type="caution">
    <text evidence="2">The sequence shown here is derived from an EMBL/GenBank/DDBJ whole genome shotgun (WGS) entry which is preliminary data.</text>
</comment>
<keyword evidence="3" id="KW-1185">Reference proteome</keyword>
<keyword evidence="1" id="KW-0472">Membrane</keyword>
<evidence type="ECO:0000256" key="1">
    <source>
        <dbReference type="SAM" id="Phobius"/>
    </source>
</evidence>
<reference evidence="2" key="1">
    <citation type="journal article" date="2023" name="Mol. Phylogenet. Evol.">
        <title>Genome-scale phylogeny and comparative genomics of the fungal order Sordariales.</title>
        <authorList>
            <person name="Hensen N."/>
            <person name="Bonometti L."/>
            <person name="Westerberg I."/>
            <person name="Brannstrom I.O."/>
            <person name="Guillou S."/>
            <person name="Cros-Aarteil S."/>
            <person name="Calhoun S."/>
            <person name="Haridas S."/>
            <person name="Kuo A."/>
            <person name="Mondo S."/>
            <person name="Pangilinan J."/>
            <person name="Riley R."/>
            <person name="LaButti K."/>
            <person name="Andreopoulos B."/>
            <person name="Lipzen A."/>
            <person name="Chen C."/>
            <person name="Yan M."/>
            <person name="Daum C."/>
            <person name="Ng V."/>
            <person name="Clum A."/>
            <person name="Steindorff A."/>
            <person name="Ohm R.A."/>
            <person name="Martin F."/>
            <person name="Silar P."/>
            <person name="Natvig D.O."/>
            <person name="Lalanne C."/>
            <person name="Gautier V."/>
            <person name="Ament-Velasquez S.L."/>
            <person name="Kruys A."/>
            <person name="Hutchinson M.I."/>
            <person name="Powell A.J."/>
            <person name="Barry K."/>
            <person name="Miller A.N."/>
            <person name="Grigoriev I.V."/>
            <person name="Debuchy R."/>
            <person name="Gladieux P."/>
            <person name="Hiltunen Thoren M."/>
            <person name="Johannesson H."/>
        </authorList>
    </citation>
    <scope>NUCLEOTIDE SEQUENCE</scope>
    <source>
        <strain evidence="2">CBS 314.62</strain>
    </source>
</reference>
<keyword evidence="1" id="KW-0812">Transmembrane</keyword>
<proteinExistence type="predicted"/>
<sequence>MNLIRVSPLGFGASAGCAAPLCFAFFMDWGFPFGYGSAGDFEHPVAFVSPWGLGEILVGVLEVSAGFDKSRSGLLFVSTQLDEDVRFAWK</sequence>
<protein>
    <submittedName>
        <fullName evidence="2">Uncharacterized protein</fullName>
    </submittedName>
</protein>
<keyword evidence="1" id="KW-1133">Transmembrane helix</keyword>
<evidence type="ECO:0000313" key="2">
    <source>
        <dbReference type="EMBL" id="KAK3692310.1"/>
    </source>
</evidence>
<dbReference type="PROSITE" id="PS51257">
    <property type="entry name" value="PROKAR_LIPOPROTEIN"/>
    <property type="match status" value="1"/>
</dbReference>
<feature type="transmembrane region" description="Helical" evidence="1">
    <location>
        <begin position="48"/>
        <end position="67"/>
    </location>
</feature>
<evidence type="ECO:0000313" key="3">
    <source>
        <dbReference type="Proteomes" id="UP001270362"/>
    </source>
</evidence>
<reference evidence="2" key="2">
    <citation type="submission" date="2023-06" db="EMBL/GenBank/DDBJ databases">
        <authorList>
            <consortium name="Lawrence Berkeley National Laboratory"/>
            <person name="Haridas S."/>
            <person name="Hensen N."/>
            <person name="Bonometti L."/>
            <person name="Westerberg I."/>
            <person name="Brannstrom I.O."/>
            <person name="Guillou S."/>
            <person name="Cros-Aarteil S."/>
            <person name="Calhoun S."/>
            <person name="Kuo A."/>
            <person name="Mondo S."/>
            <person name="Pangilinan J."/>
            <person name="Riley R."/>
            <person name="Labutti K."/>
            <person name="Andreopoulos B."/>
            <person name="Lipzen A."/>
            <person name="Chen C."/>
            <person name="Yanf M."/>
            <person name="Daum C."/>
            <person name="Ng V."/>
            <person name="Clum A."/>
            <person name="Steindorff A."/>
            <person name="Ohm R."/>
            <person name="Martin F."/>
            <person name="Silar P."/>
            <person name="Natvig D."/>
            <person name="Lalanne C."/>
            <person name="Gautier V."/>
            <person name="Ament-Velasquez S.L."/>
            <person name="Kruys A."/>
            <person name="Hutchinson M.I."/>
            <person name="Powell A.J."/>
            <person name="Barry K."/>
            <person name="Miller A.N."/>
            <person name="Grigoriev I.V."/>
            <person name="Debuchy R."/>
            <person name="Gladieux P."/>
            <person name="Thoren M.H."/>
            <person name="Johannesson H."/>
        </authorList>
    </citation>
    <scope>NUCLEOTIDE SEQUENCE</scope>
    <source>
        <strain evidence="2">CBS 314.62</strain>
    </source>
</reference>